<evidence type="ECO:0000256" key="5">
    <source>
        <dbReference type="ARBA" id="ARBA00023163"/>
    </source>
</evidence>
<comment type="similarity">
    <text evidence="1 8 9">Belongs to the GreA/GreB family.</text>
</comment>
<comment type="function">
    <text evidence="6 8 9">Necessary for efficient RNA polymerase transcription elongation past template-encoded arresting sites. The arresting sites in DNA have the property of trapping a certain fraction of elongating RNA polymerases that pass through, resulting in locked ternary complexes. Cleavage of the nascent transcript by cleavage factors such as GreA or GreB allows the resumption of elongation from the new 3'terminus. GreA releases sequences of 2 to 3 nucleotides.</text>
</comment>
<dbReference type="GO" id="GO:0003677">
    <property type="term" value="F:DNA binding"/>
    <property type="evidence" value="ECO:0007669"/>
    <property type="project" value="UniProtKB-UniRule"/>
</dbReference>
<dbReference type="SUPFAM" id="SSF46557">
    <property type="entry name" value="GreA transcript cleavage protein, N-terminal domain"/>
    <property type="match status" value="1"/>
</dbReference>
<keyword evidence="5 8" id="KW-0804">Transcription</keyword>
<evidence type="ECO:0000313" key="12">
    <source>
        <dbReference type="EMBL" id="AJC49243.1"/>
    </source>
</evidence>
<dbReference type="InterPro" id="IPR023459">
    <property type="entry name" value="Tscrpt_elong_fac_GreA/B_fam"/>
</dbReference>
<keyword evidence="12" id="KW-0251">Elongation factor</keyword>
<dbReference type="AlphaFoldDB" id="A0A0A8E5G5"/>
<dbReference type="NCBIfam" id="NF001261">
    <property type="entry name" value="PRK00226.1-2"/>
    <property type="match status" value="1"/>
</dbReference>
<dbReference type="InterPro" id="IPR006359">
    <property type="entry name" value="Tscrpt_elong_fac_GreA"/>
</dbReference>
<dbReference type="HOGENOM" id="CLU_101379_2_0_6"/>
<feature type="domain" description="Transcription elongation factor GreA/GreB N-terminal" evidence="11">
    <location>
        <begin position="6"/>
        <end position="76"/>
    </location>
</feature>
<dbReference type="STRING" id="594679.SD28_06170"/>
<keyword evidence="13" id="KW-1185">Reference proteome</keyword>
<dbReference type="Pfam" id="PF01272">
    <property type="entry name" value="GreA_GreB"/>
    <property type="match status" value="1"/>
</dbReference>
<evidence type="ECO:0000256" key="8">
    <source>
        <dbReference type="HAMAP-Rule" id="MF_00105"/>
    </source>
</evidence>
<dbReference type="GO" id="GO:0032784">
    <property type="term" value="P:regulation of DNA-templated transcription elongation"/>
    <property type="evidence" value="ECO:0007669"/>
    <property type="project" value="UniProtKB-UniRule"/>
</dbReference>
<feature type="domain" description="Transcription elongation factor GreA/GreB C-terminal" evidence="10">
    <location>
        <begin position="86"/>
        <end position="160"/>
    </location>
</feature>
<proteinExistence type="inferred from homology"/>
<dbReference type="Gene3D" id="3.10.50.30">
    <property type="entry name" value="Transcription elongation factor, GreA/GreB, C-terminal domain"/>
    <property type="match status" value="1"/>
</dbReference>
<gene>
    <name evidence="8 12" type="primary">greA</name>
    <name evidence="12" type="ORF">SD28_06170</name>
</gene>
<organism evidence="12 13">
    <name type="scientific">Allofrancisella guangzhouensis</name>
    <dbReference type="NCBI Taxonomy" id="594679"/>
    <lineage>
        <taxon>Bacteria</taxon>
        <taxon>Pseudomonadati</taxon>
        <taxon>Pseudomonadota</taxon>
        <taxon>Gammaproteobacteria</taxon>
        <taxon>Thiotrichales</taxon>
        <taxon>Francisellaceae</taxon>
        <taxon>Allofrancisella</taxon>
    </lineage>
</organism>
<evidence type="ECO:0000313" key="13">
    <source>
        <dbReference type="Proteomes" id="UP000031104"/>
    </source>
</evidence>
<dbReference type="GO" id="GO:0070063">
    <property type="term" value="F:RNA polymerase binding"/>
    <property type="evidence" value="ECO:0007669"/>
    <property type="project" value="InterPro"/>
</dbReference>
<reference evidence="12 13" key="1">
    <citation type="submission" date="2014-12" db="EMBL/GenBank/DDBJ databases">
        <title>Complete genome sequence of Francisella guanzhouensis strain 08HL01032 isolated from air-conditioning system in China.</title>
        <authorList>
            <person name="Svensson D."/>
            <person name="Ohrman C."/>
            <person name="Backman S."/>
            <person name="Karlsson E."/>
            <person name="Nilsson E."/>
            <person name="Bystrom M."/>
            <person name="Larkeryd A."/>
            <person name="Stenberg P."/>
            <person name="Scholtz H.C."/>
            <person name="Forsman M."/>
            <person name="Sjodin A."/>
        </authorList>
    </citation>
    <scope>NUCLEOTIDE SEQUENCE [LARGE SCALE GENOMIC DNA]</scope>
    <source>
        <strain evidence="12 13">08HL01032</strain>
    </source>
</reference>
<protein>
    <recommendedName>
        <fullName evidence="2 8">Transcription elongation factor GreA</fullName>
    </recommendedName>
    <alternativeName>
        <fullName evidence="7 8">Transcript cleavage factor GreA</fullName>
    </alternativeName>
</protein>
<dbReference type="Proteomes" id="UP000031104">
    <property type="component" value="Chromosome"/>
</dbReference>
<accession>A0A0A8E5G5</accession>
<evidence type="ECO:0000256" key="7">
    <source>
        <dbReference type="ARBA" id="ARBA00030776"/>
    </source>
</evidence>
<dbReference type="InterPro" id="IPR028624">
    <property type="entry name" value="Tscrpt_elong_fac_GreA/B"/>
</dbReference>
<dbReference type="GO" id="GO:0003746">
    <property type="term" value="F:translation elongation factor activity"/>
    <property type="evidence" value="ECO:0007669"/>
    <property type="project" value="UniProtKB-KW"/>
</dbReference>
<sequence>MANDRVPMTPVGEAALRAELNQLKKVERPEIITAIAEARDHGDLKENAEYHAARERQGIIEGRIKDIEAKLANAQVIDVTKLPVNNGMVVFGCTVTLMNVDTEEEVTYKIVGEDEADIANHKISIQAPLARALIKKEEGDEVILETPKGKVVYEVVEVQYK</sequence>
<dbReference type="NCBIfam" id="NF001264">
    <property type="entry name" value="PRK00226.1-5"/>
    <property type="match status" value="1"/>
</dbReference>
<dbReference type="PANTHER" id="PTHR30437:SF4">
    <property type="entry name" value="TRANSCRIPTION ELONGATION FACTOR GREA"/>
    <property type="match status" value="1"/>
</dbReference>
<dbReference type="FunFam" id="1.10.287.180:FF:000001">
    <property type="entry name" value="Transcription elongation factor GreA"/>
    <property type="match status" value="1"/>
</dbReference>
<dbReference type="HAMAP" id="MF_00105">
    <property type="entry name" value="GreA_GreB"/>
    <property type="match status" value="1"/>
</dbReference>
<dbReference type="InterPro" id="IPR001437">
    <property type="entry name" value="Tscrpt_elong_fac_GreA/B_C"/>
</dbReference>
<dbReference type="PANTHER" id="PTHR30437">
    <property type="entry name" value="TRANSCRIPTION ELONGATION FACTOR GREA"/>
    <property type="match status" value="1"/>
</dbReference>
<dbReference type="Pfam" id="PF03449">
    <property type="entry name" value="GreA_GreB_N"/>
    <property type="match status" value="1"/>
</dbReference>
<dbReference type="OrthoDB" id="9808774at2"/>
<dbReference type="PIRSF" id="PIRSF006092">
    <property type="entry name" value="GreA_GreB"/>
    <property type="match status" value="1"/>
</dbReference>
<dbReference type="RefSeq" id="WP_039125118.1">
    <property type="nucleotide sequence ID" value="NZ_CP010427.1"/>
</dbReference>
<dbReference type="InterPro" id="IPR022691">
    <property type="entry name" value="Tscrpt_elong_fac_GreA/B_N"/>
</dbReference>
<evidence type="ECO:0000259" key="11">
    <source>
        <dbReference type="Pfam" id="PF03449"/>
    </source>
</evidence>
<dbReference type="InterPro" id="IPR036805">
    <property type="entry name" value="Tscrpt_elong_fac_GreA/B_N_sf"/>
</dbReference>
<dbReference type="NCBIfam" id="TIGR01462">
    <property type="entry name" value="greA"/>
    <property type="match status" value="1"/>
</dbReference>
<dbReference type="InterPro" id="IPR036953">
    <property type="entry name" value="GreA/GreB_C_sf"/>
</dbReference>
<evidence type="ECO:0000256" key="3">
    <source>
        <dbReference type="ARBA" id="ARBA00023015"/>
    </source>
</evidence>
<name>A0A0A8E5G5_9GAMM</name>
<dbReference type="InterPro" id="IPR018151">
    <property type="entry name" value="TF_GreA/GreB_CS"/>
</dbReference>
<keyword evidence="4 8" id="KW-0238">DNA-binding</keyword>
<dbReference type="NCBIfam" id="NF001263">
    <property type="entry name" value="PRK00226.1-4"/>
    <property type="match status" value="1"/>
</dbReference>
<dbReference type="EMBL" id="CP010427">
    <property type="protein sequence ID" value="AJC49243.1"/>
    <property type="molecule type" value="Genomic_DNA"/>
</dbReference>
<keyword evidence="12" id="KW-0648">Protein biosynthesis</keyword>
<dbReference type="SUPFAM" id="SSF54534">
    <property type="entry name" value="FKBP-like"/>
    <property type="match status" value="1"/>
</dbReference>
<evidence type="ECO:0000256" key="9">
    <source>
        <dbReference type="RuleBase" id="RU000556"/>
    </source>
</evidence>
<evidence type="ECO:0000256" key="1">
    <source>
        <dbReference type="ARBA" id="ARBA00008213"/>
    </source>
</evidence>
<dbReference type="KEGG" id="fgu:SD28_06170"/>
<dbReference type="Gene3D" id="1.10.287.180">
    <property type="entry name" value="Transcription elongation factor, GreA/GreB, N-terminal domain"/>
    <property type="match status" value="1"/>
</dbReference>
<dbReference type="GO" id="GO:0006354">
    <property type="term" value="P:DNA-templated transcription elongation"/>
    <property type="evidence" value="ECO:0007669"/>
    <property type="project" value="TreeGrafter"/>
</dbReference>
<dbReference type="FunFam" id="3.10.50.30:FF:000001">
    <property type="entry name" value="Transcription elongation factor GreA"/>
    <property type="match status" value="1"/>
</dbReference>
<evidence type="ECO:0000259" key="10">
    <source>
        <dbReference type="Pfam" id="PF01272"/>
    </source>
</evidence>
<dbReference type="PROSITE" id="PS00829">
    <property type="entry name" value="GREAB_1"/>
    <property type="match status" value="1"/>
</dbReference>
<evidence type="ECO:0000256" key="6">
    <source>
        <dbReference type="ARBA" id="ARBA00024916"/>
    </source>
</evidence>
<evidence type="ECO:0000256" key="2">
    <source>
        <dbReference type="ARBA" id="ARBA00013729"/>
    </source>
</evidence>
<keyword evidence="3 8" id="KW-0805">Transcription regulation</keyword>
<evidence type="ECO:0000256" key="4">
    <source>
        <dbReference type="ARBA" id="ARBA00023125"/>
    </source>
</evidence>